<evidence type="ECO:0008006" key="8">
    <source>
        <dbReference type="Google" id="ProtNLM"/>
    </source>
</evidence>
<dbReference type="Gene3D" id="1.10.3290.10">
    <property type="entry name" value="Fido-like domain"/>
    <property type="match status" value="1"/>
</dbReference>
<reference evidence="7" key="1">
    <citation type="submission" date="2017-09" db="EMBL/GenBank/DDBJ databases">
        <title>Depth-based differentiation of microbial function through sediment-hosted aquifers and enrichment of novel symbionts in the deep terrestrial subsurface.</title>
        <authorList>
            <person name="Probst A.J."/>
            <person name="Ladd B."/>
            <person name="Jarett J.K."/>
            <person name="Geller-Mcgrath D.E."/>
            <person name="Sieber C.M.K."/>
            <person name="Emerson J.B."/>
            <person name="Anantharaman K."/>
            <person name="Thomas B.C."/>
            <person name="Malmstrom R."/>
            <person name="Stieglmeier M."/>
            <person name="Klingl A."/>
            <person name="Woyke T."/>
            <person name="Ryan C.M."/>
            <person name="Banfield J.F."/>
        </authorList>
    </citation>
    <scope>NUCLEOTIDE SEQUENCE [LARGE SCALE GENOMIC DNA]</scope>
</reference>
<dbReference type="Pfam" id="PF02661">
    <property type="entry name" value="Fic"/>
    <property type="match status" value="1"/>
</dbReference>
<dbReference type="SUPFAM" id="SSF140931">
    <property type="entry name" value="Fic-like"/>
    <property type="match status" value="1"/>
</dbReference>
<organism evidence="6 7">
    <name type="scientific">candidate division WWE3 bacterium CG_4_9_14_0_2_um_filter_35_11</name>
    <dbReference type="NCBI Taxonomy" id="1975077"/>
    <lineage>
        <taxon>Bacteria</taxon>
        <taxon>Katanobacteria</taxon>
    </lineage>
</organism>
<dbReference type="PANTHER" id="PTHR13504:SF38">
    <property type="entry name" value="FIDO DOMAIN-CONTAINING PROTEIN"/>
    <property type="match status" value="1"/>
</dbReference>
<name>A0A2M8EMM1_UNCKA</name>
<gene>
    <name evidence="6" type="ORF">CO058_00615</name>
</gene>
<feature type="active site" evidence="1">
    <location>
        <position position="190"/>
    </location>
</feature>
<evidence type="ECO:0000256" key="3">
    <source>
        <dbReference type="PIRSR" id="PIRSR640198-3"/>
    </source>
</evidence>
<dbReference type="InterPro" id="IPR003812">
    <property type="entry name" value="Fido"/>
</dbReference>
<protein>
    <recommendedName>
        <fullName evidence="8">Fido domain-containing protein</fullName>
    </recommendedName>
</protein>
<feature type="site" description="Important for autoinhibition of adenylyltransferase activity" evidence="3">
    <location>
        <position position="55"/>
    </location>
</feature>
<evidence type="ECO:0000256" key="1">
    <source>
        <dbReference type="PIRSR" id="PIRSR640198-1"/>
    </source>
</evidence>
<dbReference type="InterPro" id="IPR001845">
    <property type="entry name" value="HTH_ArsR_DNA-bd_dom"/>
</dbReference>
<accession>A0A2M8EMM1</accession>
<feature type="domain" description="HTH arsR-type" evidence="4">
    <location>
        <begin position="272"/>
        <end position="350"/>
    </location>
</feature>
<dbReference type="EMBL" id="PFSJ01000005">
    <property type="protein sequence ID" value="PJC23979.1"/>
    <property type="molecule type" value="Genomic_DNA"/>
</dbReference>
<dbReference type="PROSITE" id="PS50987">
    <property type="entry name" value="HTH_ARSR_2"/>
    <property type="match status" value="1"/>
</dbReference>
<dbReference type="PROSITE" id="PS51459">
    <property type="entry name" value="FIDO"/>
    <property type="match status" value="1"/>
</dbReference>
<keyword evidence="2" id="KW-0547">Nucleotide-binding</keyword>
<dbReference type="AlphaFoldDB" id="A0A2M8EMM1"/>
<proteinExistence type="predicted"/>
<feature type="binding site" evidence="2">
    <location>
        <begin position="232"/>
        <end position="233"/>
    </location>
    <ligand>
        <name>ATP</name>
        <dbReference type="ChEBI" id="CHEBI:30616"/>
    </ligand>
</feature>
<dbReference type="InterPro" id="IPR036597">
    <property type="entry name" value="Fido-like_dom_sf"/>
</dbReference>
<sequence length="350" mass="40165">MFSPRFTISNTILNRLTKIAEIKSAVERSMILPEREVFLRRMAITKIAHSSTSIEGNTLKEHQVEKVANGKAVNAEEVQVREVKNYLLALRKIDELSNKNESLKISDVLQVHRIVIDGLVEKEKQGVLRRGQVYIVNILPNGREEVAYTPPKAKDVEALIKNLLSWLDKEESLHPIIKAGLLHYQFETIHPFTDGNGRTGRLLSLLYLYQSGWDFKKILVLEDFYNQNRKGYYESLQTGVDYKSRGCADLTGWLEYYTEGFLSEAQKVMDQIINISSIKNFDSSRKFLDKDELQVIDFIVTLGRITSADVVDILNIPKRTAQDKLKRLEDARIIKKISEGPNTYYIIETI</sequence>
<feature type="binding site" evidence="2">
    <location>
        <begin position="194"/>
        <end position="201"/>
    </location>
    <ligand>
        <name>ATP</name>
        <dbReference type="ChEBI" id="CHEBI:30616"/>
    </ligand>
</feature>
<dbReference type="InterPro" id="IPR036390">
    <property type="entry name" value="WH_DNA-bd_sf"/>
</dbReference>
<dbReference type="GO" id="GO:0003700">
    <property type="term" value="F:DNA-binding transcription factor activity"/>
    <property type="evidence" value="ECO:0007669"/>
    <property type="project" value="InterPro"/>
</dbReference>
<dbReference type="GO" id="GO:0005524">
    <property type="term" value="F:ATP binding"/>
    <property type="evidence" value="ECO:0007669"/>
    <property type="project" value="UniProtKB-KW"/>
</dbReference>
<feature type="domain" description="Fido" evidence="5">
    <location>
        <begin position="103"/>
        <end position="259"/>
    </location>
</feature>
<evidence type="ECO:0000259" key="5">
    <source>
        <dbReference type="PROSITE" id="PS51459"/>
    </source>
</evidence>
<evidence type="ECO:0000313" key="7">
    <source>
        <dbReference type="Proteomes" id="UP000229756"/>
    </source>
</evidence>
<dbReference type="Proteomes" id="UP000229756">
    <property type="component" value="Unassembled WGS sequence"/>
</dbReference>
<evidence type="ECO:0000313" key="6">
    <source>
        <dbReference type="EMBL" id="PJC23979.1"/>
    </source>
</evidence>
<evidence type="ECO:0000259" key="4">
    <source>
        <dbReference type="PROSITE" id="PS50987"/>
    </source>
</evidence>
<dbReference type="InterPro" id="IPR040198">
    <property type="entry name" value="Fido_containing"/>
</dbReference>
<keyword evidence="2" id="KW-0067">ATP-binding</keyword>
<dbReference type="SUPFAM" id="SSF46785">
    <property type="entry name" value="Winged helix' DNA-binding domain"/>
    <property type="match status" value="1"/>
</dbReference>
<evidence type="ECO:0000256" key="2">
    <source>
        <dbReference type="PIRSR" id="PIRSR640198-2"/>
    </source>
</evidence>
<dbReference type="PANTHER" id="PTHR13504">
    <property type="entry name" value="FIDO DOMAIN-CONTAINING PROTEIN DDB_G0283145"/>
    <property type="match status" value="1"/>
</dbReference>
<comment type="caution">
    <text evidence="6">The sequence shown here is derived from an EMBL/GenBank/DDBJ whole genome shotgun (WGS) entry which is preliminary data.</text>
</comment>